<protein>
    <submittedName>
        <fullName evidence="1">Uncharacterized protein</fullName>
    </submittedName>
</protein>
<gene>
    <name evidence="1" type="ORF">GOP47_0002329</name>
</gene>
<comment type="caution">
    <text evidence="1">The sequence shown here is derived from an EMBL/GenBank/DDBJ whole genome shotgun (WGS) entry which is preliminary data.</text>
</comment>
<organism evidence="1 2">
    <name type="scientific">Adiantum capillus-veneris</name>
    <name type="common">Maidenhair fern</name>
    <dbReference type="NCBI Taxonomy" id="13818"/>
    <lineage>
        <taxon>Eukaryota</taxon>
        <taxon>Viridiplantae</taxon>
        <taxon>Streptophyta</taxon>
        <taxon>Embryophyta</taxon>
        <taxon>Tracheophyta</taxon>
        <taxon>Polypodiopsida</taxon>
        <taxon>Polypodiidae</taxon>
        <taxon>Polypodiales</taxon>
        <taxon>Pteridineae</taxon>
        <taxon>Pteridaceae</taxon>
        <taxon>Vittarioideae</taxon>
        <taxon>Adiantum</taxon>
    </lineage>
</organism>
<evidence type="ECO:0000313" key="1">
    <source>
        <dbReference type="EMBL" id="KAI5082586.1"/>
    </source>
</evidence>
<evidence type="ECO:0000313" key="2">
    <source>
        <dbReference type="Proteomes" id="UP000886520"/>
    </source>
</evidence>
<keyword evidence="2" id="KW-1185">Reference proteome</keyword>
<name>A0A9D4ZQV9_ADICA</name>
<dbReference type="Proteomes" id="UP000886520">
    <property type="component" value="Chromosome 2"/>
</dbReference>
<reference evidence="1" key="1">
    <citation type="submission" date="2021-01" db="EMBL/GenBank/DDBJ databases">
        <title>Adiantum capillus-veneris genome.</title>
        <authorList>
            <person name="Fang Y."/>
            <person name="Liao Q."/>
        </authorList>
    </citation>
    <scope>NUCLEOTIDE SEQUENCE</scope>
    <source>
        <strain evidence="1">H3</strain>
        <tissue evidence="1">Leaf</tissue>
    </source>
</reference>
<accession>A0A9D4ZQV9</accession>
<sequence>MDCMCLPKPASLEVVQERAQPLEITLWAATMIYNPYASHNVDPTLQCPCELVLCVCVCVCVGGGCPYSKFTHQKQVYHGLHVPPKACILGGGAREGTAAGDNIVGCHHDLQPLRISQR</sequence>
<dbReference type="EMBL" id="JABFUD020000003">
    <property type="protein sequence ID" value="KAI5082586.1"/>
    <property type="molecule type" value="Genomic_DNA"/>
</dbReference>
<dbReference type="AlphaFoldDB" id="A0A9D4ZQV9"/>
<proteinExistence type="predicted"/>